<dbReference type="GO" id="GO:0004668">
    <property type="term" value="F:protein-arginine deiminase activity"/>
    <property type="evidence" value="ECO:0007669"/>
    <property type="project" value="InterPro"/>
</dbReference>
<name>A0A5S9IP84_UABAM</name>
<protein>
    <submittedName>
        <fullName evidence="3">Agmatine deiminase</fullName>
    </submittedName>
</protein>
<feature type="chain" id="PRO_5024940280" evidence="2">
    <location>
        <begin position="21"/>
        <end position="386"/>
    </location>
</feature>
<dbReference type="InterPro" id="IPR007466">
    <property type="entry name" value="Peptidyl-Arg-deiminase_porph"/>
</dbReference>
<proteinExistence type="predicted"/>
<evidence type="ECO:0000256" key="1">
    <source>
        <dbReference type="ARBA" id="ARBA00022801"/>
    </source>
</evidence>
<dbReference type="Proteomes" id="UP000326354">
    <property type="component" value="Chromosome"/>
</dbReference>
<gene>
    <name evidence="3" type="ORF">UABAM_03730</name>
</gene>
<dbReference type="RefSeq" id="WP_173013404.1">
    <property type="nucleotide sequence ID" value="NZ_AP019860.1"/>
</dbReference>
<keyword evidence="2" id="KW-0732">Signal</keyword>
<dbReference type="Pfam" id="PF04371">
    <property type="entry name" value="PAD_porph"/>
    <property type="match status" value="1"/>
</dbReference>
<dbReference type="KEGG" id="uam:UABAM_03730"/>
<sequence length="386" mass="44007">MKEFICIFLCVTLSFCWAQASTPKNLTAEEKQQIIDQFAGEGDSWETIWGKYLQSKKNFRFSPPKGKFIAPAEFEKCEGVCISWTGYNRLLTNIAKEVSITDKVYIVTNSPDYVTSILEQNGCNMENIVFLRQRLNSVWMRDYGPWFIYTDSGKRGIIDLVYNRPRPLDDKFPKSLGDKFGWETFQCPLILPGGNLILDGKKTAIMTDVVFDPKQGGDPNLSEEQLRRYMKDYFSCDQVYIVPDMENDGTGHIDMFCKLLDDRNIIVGEYATPMDGYGNNYYILNDIAKKLSQMTNSDGEKFVVHRIPMPAYQWGTSYTHTNSLIVNNTILVPIYGRGTDEKALNVYRKLMPNHRVVGLDCNEIIGANGAIHCITKLVMAKKASQR</sequence>
<feature type="signal peptide" evidence="2">
    <location>
        <begin position="1"/>
        <end position="20"/>
    </location>
</feature>
<keyword evidence="4" id="KW-1185">Reference proteome</keyword>
<keyword evidence="1" id="KW-0378">Hydrolase</keyword>
<evidence type="ECO:0000256" key="2">
    <source>
        <dbReference type="SAM" id="SignalP"/>
    </source>
</evidence>
<dbReference type="GO" id="GO:0009446">
    <property type="term" value="P:putrescine biosynthetic process"/>
    <property type="evidence" value="ECO:0007669"/>
    <property type="project" value="InterPro"/>
</dbReference>
<evidence type="ECO:0000313" key="4">
    <source>
        <dbReference type="Proteomes" id="UP000326354"/>
    </source>
</evidence>
<evidence type="ECO:0000313" key="3">
    <source>
        <dbReference type="EMBL" id="BBM85364.1"/>
    </source>
</evidence>
<dbReference type="PANTHER" id="PTHR31377">
    <property type="entry name" value="AGMATINE DEIMINASE-RELATED"/>
    <property type="match status" value="1"/>
</dbReference>
<dbReference type="AlphaFoldDB" id="A0A5S9IP84"/>
<organism evidence="3 4">
    <name type="scientific">Uabimicrobium amorphum</name>
    <dbReference type="NCBI Taxonomy" id="2596890"/>
    <lineage>
        <taxon>Bacteria</taxon>
        <taxon>Pseudomonadati</taxon>
        <taxon>Planctomycetota</taxon>
        <taxon>Candidatus Uabimicrobiia</taxon>
        <taxon>Candidatus Uabimicrobiales</taxon>
        <taxon>Candidatus Uabimicrobiaceae</taxon>
        <taxon>Candidatus Uabimicrobium</taxon>
    </lineage>
</organism>
<dbReference type="PANTHER" id="PTHR31377:SF0">
    <property type="entry name" value="AGMATINE DEIMINASE-RELATED"/>
    <property type="match status" value="1"/>
</dbReference>
<dbReference type="SUPFAM" id="SSF55909">
    <property type="entry name" value="Pentein"/>
    <property type="match status" value="1"/>
</dbReference>
<dbReference type="GO" id="GO:0047632">
    <property type="term" value="F:agmatine deiminase activity"/>
    <property type="evidence" value="ECO:0007669"/>
    <property type="project" value="TreeGrafter"/>
</dbReference>
<accession>A0A5S9IP84</accession>
<dbReference type="EMBL" id="AP019860">
    <property type="protein sequence ID" value="BBM85364.1"/>
    <property type="molecule type" value="Genomic_DNA"/>
</dbReference>
<dbReference type="Gene3D" id="3.75.10.10">
    <property type="entry name" value="L-arginine/glycine Amidinotransferase, Chain A"/>
    <property type="match status" value="1"/>
</dbReference>
<reference evidence="3 4" key="1">
    <citation type="submission" date="2019-08" db="EMBL/GenBank/DDBJ databases">
        <title>Complete genome sequence of Candidatus Uab amorphum.</title>
        <authorList>
            <person name="Shiratori T."/>
            <person name="Suzuki S."/>
            <person name="Kakizawa Y."/>
            <person name="Ishida K."/>
        </authorList>
    </citation>
    <scope>NUCLEOTIDE SEQUENCE [LARGE SCALE GENOMIC DNA]</scope>
    <source>
        <strain evidence="3 4">SRT547</strain>
    </source>
</reference>